<dbReference type="InterPro" id="IPR036378">
    <property type="entry name" value="FAS1_dom_sf"/>
</dbReference>
<keyword evidence="4" id="KW-1185">Reference proteome</keyword>
<evidence type="ECO:0000259" key="2">
    <source>
        <dbReference type="PROSITE" id="PS50213"/>
    </source>
</evidence>
<organism evidence="3 4">
    <name type="scientific">Flavihumibacter petaseus NBRC 106054</name>
    <dbReference type="NCBI Taxonomy" id="1220578"/>
    <lineage>
        <taxon>Bacteria</taxon>
        <taxon>Pseudomonadati</taxon>
        <taxon>Bacteroidota</taxon>
        <taxon>Chitinophagia</taxon>
        <taxon>Chitinophagales</taxon>
        <taxon>Chitinophagaceae</taxon>
        <taxon>Flavihumibacter</taxon>
    </lineage>
</organism>
<dbReference type="RefSeq" id="WP_046370614.1">
    <property type="nucleotide sequence ID" value="NZ_BBWV01000003.1"/>
</dbReference>
<comment type="caution">
    <text evidence="3">The sequence shown here is derived from an EMBL/GenBank/DDBJ whole genome shotgun (WGS) entry which is preliminary data.</text>
</comment>
<dbReference type="SUPFAM" id="SSF82153">
    <property type="entry name" value="FAS1 domain"/>
    <property type="match status" value="2"/>
</dbReference>
<reference evidence="3 4" key="1">
    <citation type="submission" date="2015-04" db="EMBL/GenBank/DDBJ databases">
        <title>Whole genome shotgun sequence of Flavihumibacter petaseus NBRC 106054.</title>
        <authorList>
            <person name="Miyazawa S."/>
            <person name="Hosoyama A."/>
            <person name="Hashimoto M."/>
            <person name="Noguchi M."/>
            <person name="Tsuchikane K."/>
            <person name="Ohji S."/>
            <person name="Yamazoe A."/>
            <person name="Ichikawa N."/>
            <person name="Kimura A."/>
            <person name="Fujita N."/>
        </authorList>
    </citation>
    <scope>NUCLEOTIDE SEQUENCE [LARGE SCALE GENOMIC DNA]</scope>
    <source>
        <strain evidence="3 4">NBRC 106054</strain>
    </source>
</reference>
<evidence type="ECO:0000313" key="3">
    <source>
        <dbReference type="EMBL" id="GAO44748.1"/>
    </source>
</evidence>
<dbReference type="InterPro" id="IPR000782">
    <property type="entry name" value="FAS1_domain"/>
</dbReference>
<evidence type="ECO:0000313" key="4">
    <source>
        <dbReference type="Proteomes" id="UP000033121"/>
    </source>
</evidence>
<feature type="signal peptide" evidence="1">
    <location>
        <begin position="1"/>
        <end position="26"/>
    </location>
</feature>
<keyword evidence="1" id="KW-0732">Signal</keyword>
<proteinExistence type="predicted"/>
<dbReference type="Gene3D" id="2.30.180.10">
    <property type="entry name" value="FAS1 domain"/>
    <property type="match status" value="2"/>
</dbReference>
<name>A0A0E9N4M2_9BACT</name>
<dbReference type="EMBL" id="BBWV01000003">
    <property type="protein sequence ID" value="GAO44748.1"/>
    <property type="molecule type" value="Genomic_DNA"/>
</dbReference>
<accession>A0A0E9N4M2</accession>
<protein>
    <recommendedName>
        <fullName evidence="2">FAS1 domain-containing protein</fullName>
    </recommendedName>
</protein>
<dbReference type="Proteomes" id="UP000033121">
    <property type="component" value="Unassembled WGS sequence"/>
</dbReference>
<dbReference type="PROSITE" id="PS50213">
    <property type="entry name" value="FAS1"/>
    <property type="match status" value="2"/>
</dbReference>
<dbReference type="OrthoDB" id="1144324at2"/>
<feature type="chain" id="PRO_5002430402" description="FAS1 domain-containing protein" evidence="1">
    <location>
        <begin position="27"/>
        <end position="355"/>
    </location>
</feature>
<dbReference type="SMART" id="SM00554">
    <property type="entry name" value="FAS1"/>
    <property type="match status" value="2"/>
</dbReference>
<dbReference type="AlphaFoldDB" id="A0A0E9N4M2"/>
<dbReference type="Pfam" id="PF02469">
    <property type="entry name" value="Fasciclin"/>
    <property type="match status" value="2"/>
</dbReference>
<gene>
    <name evidence="3" type="ORF">FPE01S_03_07880</name>
</gene>
<feature type="domain" description="FAS1" evidence="2">
    <location>
        <begin position="189"/>
        <end position="350"/>
    </location>
</feature>
<feature type="domain" description="FAS1" evidence="2">
    <location>
        <begin position="41"/>
        <end position="185"/>
    </location>
</feature>
<dbReference type="STRING" id="1220578.FPE01S_03_07880"/>
<dbReference type="PANTHER" id="PTHR10900">
    <property type="entry name" value="PERIOSTIN-RELATED"/>
    <property type="match status" value="1"/>
</dbReference>
<evidence type="ECO:0000256" key="1">
    <source>
        <dbReference type="SAM" id="SignalP"/>
    </source>
</evidence>
<dbReference type="GO" id="GO:0005615">
    <property type="term" value="C:extracellular space"/>
    <property type="evidence" value="ECO:0007669"/>
    <property type="project" value="TreeGrafter"/>
</dbReference>
<dbReference type="PANTHER" id="PTHR10900:SF77">
    <property type="entry name" value="FI19380P1"/>
    <property type="match status" value="1"/>
</dbReference>
<sequence>MLQIFKKYTHLLLLAALLTSLLPACNEIPEVEDLPKPDTSGITIKKIIETDPNYTLLKAAATKSGLLAYYGNVSSTLTLFAPDDAAFLRSGVNIDVINALPAAQLAAILQYHTLAQTVPGASVPDLPTPNVQLPTLLQPLADQPLFKLSAFPSRRGNAGYVNNIPVTAADQVAVNGVIRPVYAIVAPPQATLKGLIAADTSLSFLRAAITRADEGSEGLAKFDSLLNYPFPNLTLMAPNNNGFRRLLTYMGLPADPAVFAMLPVQTVRGIIAFHFFGTNGAPVYRYFTPNLVSGNYETLIGPAPMPPVVVDMTNPLDPVLNGVVWLAKAHMVRKDVHGVNGVMHVIDQVLLPQPL</sequence>
<dbReference type="InterPro" id="IPR050904">
    <property type="entry name" value="Adhesion/Biosynth-related"/>
</dbReference>